<gene>
    <name evidence="10" type="primary">LOC102818794</name>
</gene>
<name>A0A9B0TPS5_CHRAS</name>
<dbReference type="InterPro" id="IPR009003">
    <property type="entry name" value="Peptidase_S1_PA"/>
</dbReference>
<accession>A0A9B0TPS5</accession>
<dbReference type="FunFam" id="2.40.10.10:FF:000010">
    <property type="entry name" value="Kallikrein related peptidase 11"/>
    <property type="match status" value="1"/>
</dbReference>
<feature type="signal peptide" evidence="7">
    <location>
        <begin position="1"/>
        <end position="17"/>
    </location>
</feature>
<keyword evidence="7" id="KW-0732">Signal</keyword>
<dbReference type="InterPro" id="IPR001314">
    <property type="entry name" value="Peptidase_S1A"/>
</dbReference>
<dbReference type="InterPro" id="IPR033116">
    <property type="entry name" value="TRYPSIN_SER"/>
</dbReference>
<evidence type="ECO:0000313" key="10">
    <source>
        <dbReference type="RefSeq" id="XP_006868197.1"/>
    </source>
</evidence>
<dbReference type="Proteomes" id="UP000504623">
    <property type="component" value="Unplaced"/>
</dbReference>
<comment type="similarity">
    <text evidence="1">Belongs to the peptidase S1 family. Snake venom subfamily.</text>
</comment>
<dbReference type="PANTHER" id="PTHR24271">
    <property type="entry name" value="KALLIKREIN-RELATED"/>
    <property type="match status" value="1"/>
</dbReference>
<feature type="chain" id="PRO_5038911916" evidence="7">
    <location>
        <begin position="18"/>
        <end position="262"/>
    </location>
</feature>
<keyword evidence="4 6" id="KW-0720">Serine protease</keyword>
<proteinExistence type="inferred from homology"/>
<evidence type="ECO:0000313" key="9">
    <source>
        <dbReference type="Proteomes" id="UP000504623"/>
    </source>
</evidence>
<dbReference type="RefSeq" id="XP_006868197.1">
    <property type="nucleotide sequence ID" value="XM_006868135.1"/>
</dbReference>
<keyword evidence="9" id="KW-1185">Reference proteome</keyword>
<dbReference type="GeneID" id="102818794"/>
<dbReference type="GO" id="GO:0030141">
    <property type="term" value="C:secretory granule"/>
    <property type="evidence" value="ECO:0007669"/>
    <property type="project" value="TreeGrafter"/>
</dbReference>
<dbReference type="Pfam" id="PF00089">
    <property type="entry name" value="Trypsin"/>
    <property type="match status" value="1"/>
</dbReference>
<evidence type="ECO:0000256" key="4">
    <source>
        <dbReference type="ARBA" id="ARBA00022825"/>
    </source>
</evidence>
<evidence type="ECO:0000256" key="7">
    <source>
        <dbReference type="SAM" id="SignalP"/>
    </source>
</evidence>
<feature type="domain" description="Peptidase S1" evidence="8">
    <location>
        <begin position="25"/>
        <end position="259"/>
    </location>
</feature>
<dbReference type="Gene3D" id="2.40.10.10">
    <property type="entry name" value="Trypsin-like serine proteases"/>
    <property type="match status" value="2"/>
</dbReference>
<dbReference type="GO" id="GO:0031638">
    <property type="term" value="P:zymogen activation"/>
    <property type="evidence" value="ECO:0007669"/>
    <property type="project" value="TreeGrafter"/>
</dbReference>
<dbReference type="OrthoDB" id="10061449at2759"/>
<reference evidence="10" key="1">
    <citation type="submission" date="2025-08" db="UniProtKB">
        <authorList>
            <consortium name="RefSeq"/>
        </authorList>
    </citation>
    <scope>IDENTIFICATION</scope>
    <source>
        <tissue evidence="10">Spleen</tissue>
    </source>
</reference>
<organism evidence="9 10">
    <name type="scientific">Chrysochloris asiatica</name>
    <name type="common">Cape golden mole</name>
    <dbReference type="NCBI Taxonomy" id="185453"/>
    <lineage>
        <taxon>Eukaryota</taxon>
        <taxon>Metazoa</taxon>
        <taxon>Chordata</taxon>
        <taxon>Craniata</taxon>
        <taxon>Vertebrata</taxon>
        <taxon>Euteleostomi</taxon>
        <taxon>Mammalia</taxon>
        <taxon>Eutheria</taxon>
        <taxon>Afrotheria</taxon>
        <taxon>Chrysochloridae</taxon>
        <taxon>Chrysochlorinae</taxon>
        <taxon>Chrysochloris</taxon>
    </lineage>
</organism>
<evidence type="ECO:0000256" key="2">
    <source>
        <dbReference type="ARBA" id="ARBA00022670"/>
    </source>
</evidence>
<dbReference type="CDD" id="cd00190">
    <property type="entry name" value="Tryp_SPc"/>
    <property type="match status" value="1"/>
</dbReference>
<dbReference type="AlphaFoldDB" id="A0A9B0TPS5"/>
<dbReference type="PANTHER" id="PTHR24271:SF47">
    <property type="entry name" value="KALLIKREIN-1"/>
    <property type="match status" value="1"/>
</dbReference>
<dbReference type="GO" id="GO:0003073">
    <property type="term" value="P:regulation of systemic arterial blood pressure"/>
    <property type="evidence" value="ECO:0007669"/>
    <property type="project" value="TreeGrafter"/>
</dbReference>
<dbReference type="InterPro" id="IPR018114">
    <property type="entry name" value="TRYPSIN_HIS"/>
</dbReference>
<sequence length="262" mass="28729">MWFLVLCLILPLGGTGAVPPIQSRIIGGWECQEYSQPWQVVVYNFHRPECGGVLINPKWVLTAAHCRSKNLQVWVGLHNLDDFEEPAQFAEVSTSFPHPSYNVTSKNQPSNFLDKADFSYDLMLVRLKEPVKITHAVKVLDLPTTEPEVGSICTSAGWGSLDPNGDVYPDDLQCIDMKIFTNDVCAKAHIHKVTESMLCAGHLEGGKDTCVGDSGGPLVCNGVLQGILSWGDNPCGQVGKPAVYTRVLSYVTWIRETMAANP</sequence>
<dbReference type="PROSITE" id="PS00134">
    <property type="entry name" value="TRYPSIN_HIS"/>
    <property type="match status" value="1"/>
</dbReference>
<evidence type="ECO:0000256" key="1">
    <source>
        <dbReference type="ARBA" id="ARBA00009228"/>
    </source>
</evidence>
<evidence type="ECO:0000259" key="8">
    <source>
        <dbReference type="PROSITE" id="PS50240"/>
    </source>
</evidence>
<evidence type="ECO:0000256" key="5">
    <source>
        <dbReference type="ARBA" id="ARBA00023157"/>
    </source>
</evidence>
<keyword evidence="2 6" id="KW-0645">Protease</keyword>
<dbReference type="SUPFAM" id="SSF50494">
    <property type="entry name" value="Trypsin-like serine proteases"/>
    <property type="match status" value="1"/>
</dbReference>
<evidence type="ECO:0000256" key="3">
    <source>
        <dbReference type="ARBA" id="ARBA00022801"/>
    </source>
</evidence>
<dbReference type="GO" id="GO:0004252">
    <property type="term" value="F:serine-type endopeptidase activity"/>
    <property type="evidence" value="ECO:0007669"/>
    <property type="project" value="InterPro"/>
</dbReference>
<dbReference type="InterPro" id="IPR043504">
    <property type="entry name" value="Peptidase_S1_PA_chymotrypsin"/>
</dbReference>
<keyword evidence="5" id="KW-1015">Disulfide bond</keyword>
<dbReference type="PROSITE" id="PS50240">
    <property type="entry name" value="TRYPSIN_DOM"/>
    <property type="match status" value="1"/>
</dbReference>
<dbReference type="InterPro" id="IPR001254">
    <property type="entry name" value="Trypsin_dom"/>
</dbReference>
<protein>
    <submittedName>
        <fullName evidence="10">Kallikrein-1-like</fullName>
    </submittedName>
</protein>
<dbReference type="SMART" id="SM00020">
    <property type="entry name" value="Tryp_SPc"/>
    <property type="match status" value="1"/>
</dbReference>
<evidence type="ECO:0000256" key="6">
    <source>
        <dbReference type="RuleBase" id="RU363034"/>
    </source>
</evidence>
<dbReference type="PRINTS" id="PR00722">
    <property type="entry name" value="CHYMOTRYPSIN"/>
</dbReference>
<keyword evidence="3 6" id="KW-0378">Hydrolase</keyword>
<dbReference type="FunFam" id="2.40.10.10:FF:000021">
    <property type="entry name" value="Kallikrein 1"/>
    <property type="match status" value="1"/>
</dbReference>
<dbReference type="PROSITE" id="PS00135">
    <property type="entry name" value="TRYPSIN_SER"/>
    <property type="match status" value="1"/>
</dbReference>